<dbReference type="GO" id="GO:0016787">
    <property type="term" value="F:hydrolase activity"/>
    <property type="evidence" value="ECO:0007669"/>
    <property type="project" value="UniProtKB-KW"/>
</dbReference>
<proteinExistence type="predicted"/>
<organism evidence="3">
    <name type="scientific">Oceaniferula spumae</name>
    <dbReference type="NCBI Taxonomy" id="2979115"/>
    <lineage>
        <taxon>Bacteria</taxon>
        <taxon>Pseudomonadati</taxon>
        <taxon>Verrucomicrobiota</taxon>
        <taxon>Verrucomicrobiia</taxon>
        <taxon>Verrucomicrobiales</taxon>
        <taxon>Verrucomicrobiaceae</taxon>
        <taxon>Oceaniferula</taxon>
    </lineage>
</organism>
<sequence>MRLCYLFLLLVVLFPGMLSADIKVTRGITYGTAKGHKLLLDIYLPEPNAAQSKRPAIVGIHGGGWERGSKTDFAPIATRMAEKGYVVFAINYRLARGGKNLWPAQLDDAQLAVRWVRYHAQKYKVDPNRIAAVGASAGGHIAAMLGNLETREHQVEALRGYSSRANAVVSLAGPADLTKDFRKVPYYGRRTVQDIVDQLLGVPFAAGGKVDVNANAARAASPIYQINEKTVPHLLIHGAKDQVVAVSQARQYFAALKKAKVPSDYLELSTAGHGTKNPISLWRIFQRMERFLEKQLKQPAAAR</sequence>
<dbReference type="InterPro" id="IPR029058">
    <property type="entry name" value="AB_hydrolase_fold"/>
</dbReference>
<dbReference type="AlphaFoldDB" id="A0AAT9FIT9"/>
<evidence type="ECO:0000259" key="2">
    <source>
        <dbReference type="Pfam" id="PF20434"/>
    </source>
</evidence>
<name>A0AAT9FIT9_9BACT</name>
<dbReference type="Gene3D" id="3.40.50.1820">
    <property type="entry name" value="alpha/beta hydrolase"/>
    <property type="match status" value="1"/>
</dbReference>
<dbReference type="KEGG" id="osu:NT6N_08900"/>
<dbReference type="PANTHER" id="PTHR48081">
    <property type="entry name" value="AB HYDROLASE SUPERFAMILY PROTEIN C4A8.06C"/>
    <property type="match status" value="1"/>
</dbReference>
<dbReference type="Pfam" id="PF20434">
    <property type="entry name" value="BD-FAE"/>
    <property type="match status" value="1"/>
</dbReference>
<evidence type="ECO:0000256" key="1">
    <source>
        <dbReference type="ARBA" id="ARBA00022801"/>
    </source>
</evidence>
<gene>
    <name evidence="3" type="ORF">NT6N_08900</name>
</gene>
<dbReference type="PANTHER" id="PTHR48081:SF13">
    <property type="entry name" value="ALPHA_BETA HYDROLASE"/>
    <property type="match status" value="1"/>
</dbReference>
<dbReference type="InterPro" id="IPR050300">
    <property type="entry name" value="GDXG_lipolytic_enzyme"/>
</dbReference>
<dbReference type="EMBL" id="AP026866">
    <property type="protein sequence ID" value="BDS05850.1"/>
    <property type="molecule type" value="Genomic_DNA"/>
</dbReference>
<dbReference type="SUPFAM" id="SSF53474">
    <property type="entry name" value="alpha/beta-Hydrolases"/>
    <property type="match status" value="1"/>
</dbReference>
<feature type="domain" description="BD-FAE-like" evidence="2">
    <location>
        <begin position="40"/>
        <end position="254"/>
    </location>
</feature>
<protein>
    <recommendedName>
        <fullName evidence="2">BD-FAE-like domain-containing protein</fullName>
    </recommendedName>
</protein>
<reference evidence="3" key="1">
    <citation type="submission" date="2024-07" db="EMBL/GenBank/DDBJ databases">
        <title>Complete genome sequence of Verrucomicrobiaceae bacterium NT6N.</title>
        <authorList>
            <person name="Huang C."/>
            <person name="Takami H."/>
            <person name="Hamasaki K."/>
        </authorList>
    </citation>
    <scope>NUCLEOTIDE SEQUENCE</scope>
    <source>
        <strain evidence="3">NT6N</strain>
    </source>
</reference>
<evidence type="ECO:0000313" key="3">
    <source>
        <dbReference type="EMBL" id="BDS05850.1"/>
    </source>
</evidence>
<accession>A0AAT9FIT9</accession>
<dbReference type="InterPro" id="IPR049492">
    <property type="entry name" value="BD-FAE-like_dom"/>
</dbReference>
<keyword evidence="1" id="KW-0378">Hydrolase</keyword>